<dbReference type="PROSITE" id="PS51257">
    <property type="entry name" value="PROKAR_LIPOPROTEIN"/>
    <property type="match status" value="1"/>
</dbReference>
<comment type="subcellular location">
    <subcellularLocation>
        <location evidence="1">Cell envelope</location>
    </subcellularLocation>
</comment>
<dbReference type="Pfam" id="PF25954">
    <property type="entry name" value="Beta-barrel_RND_2"/>
    <property type="match status" value="1"/>
</dbReference>
<evidence type="ECO:0000313" key="5">
    <source>
        <dbReference type="EMBL" id="MFC3809287.1"/>
    </source>
</evidence>
<evidence type="ECO:0000313" key="6">
    <source>
        <dbReference type="Proteomes" id="UP001595616"/>
    </source>
</evidence>
<dbReference type="Pfam" id="PF25984">
    <property type="entry name" value="BSH_YknX"/>
    <property type="match status" value="1"/>
</dbReference>
<sequence length="360" mass="40447">MRNFIFIISSVLFLACKSDNEKTKPSLNDITESVYASVSVGPEESYFPYTTMPGVIEKIAVEEGDTVTKGQVLFKVTTSLVDNRIIDAQLDLAQTKANLNGEESLLKNIQLDIQTQKQKLQLDSINFRRQENLWKQNIGSALDFDKAKITYKTSQNTLKSLQEKYAQTSVNLRNSYQKAANRVSSERTSLKEYTVKSEISGRVYNLFKEVGELINQQEPFAEIGSVSTFKIKMDIDEIDITKINVGDIVAISLDAYPKQVFEAKITKIFPKKDEATQTFKVESHFVENPPKLYNGLSGEANIIISKRKGVLTIPTDYLLPGNKVMTEDGEKEVVPGLKNMEFVEIISGIDSTTTLIKQKK</sequence>
<feature type="domain" description="YknX-like barrel-sandwich hybrid" evidence="4">
    <location>
        <begin position="51"/>
        <end position="224"/>
    </location>
</feature>
<dbReference type="PANTHER" id="PTHR32347">
    <property type="entry name" value="EFFLUX SYSTEM COMPONENT YKNX-RELATED"/>
    <property type="match status" value="1"/>
</dbReference>
<name>A0ABV7YTC9_9BACT</name>
<dbReference type="InterPro" id="IPR058792">
    <property type="entry name" value="Beta-barrel_RND_2"/>
</dbReference>
<proteinExistence type="predicted"/>
<evidence type="ECO:0000256" key="2">
    <source>
        <dbReference type="ARBA" id="ARBA00023054"/>
    </source>
</evidence>
<keyword evidence="2" id="KW-0175">Coiled coil</keyword>
<organism evidence="5 6">
    <name type="scientific">Lacihabitans lacunae</name>
    <dbReference type="NCBI Taxonomy" id="1028214"/>
    <lineage>
        <taxon>Bacteria</taxon>
        <taxon>Pseudomonadati</taxon>
        <taxon>Bacteroidota</taxon>
        <taxon>Cytophagia</taxon>
        <taxon>Cytophagales</taxon>
        <taxon>Leadbetterellaceae</taxon>
        <taxon>Lacihabitans</taxon>
    </lineage>
</organism>
<reference evidence="6" key="1">
    <citation type="journal article" date="2019" name="Int. J. Syst. Evol. Microbiol.">
        <title>The Global Catalogue of Microorganisms (GCM) 10K type strain sequencing project: providing services to taxonomists for standard genome sequencing and annotation.</title>
        <authorList>
            <consortium name="The Broad Institute Genomics Platform"/>
            <consortium name="The Broad Institute Genome Sequencing Center for Infectious Disease"/>
            <person name="Wu L."/>
            <person name="Ma J."/>
        </authorList>
    </citation>
    <scope>NUCLEOTIDE SEQUENCE [LARGE SCALE GENOMIC DNA]</scope>
    <source>
        <strain evidence="6">CECT 7956</strain>
    </source>
</reference>
<dbReference type="SUPFAM" id="SSF111369">
    <property type="entry name" value="HlyD-like secretion proteins"/>
    <property type="match status" value="1"/>
</dbReference>
<dbReference type="InterPro" id="IPR050465">
    <property type="entry name" value="UPF0194_transport"/>
</dbReference>
<dbReference type="Gene3D" id="2.40.30.170">
    <property type="match status" value="1"/>
</dbReference>
<dbReference type="Gene3D" id="2.40.50.100">
    <property type="match status" value="1"/>
</dbReference>
<protein>
    <submittedName>
        <fullName evidence="5">Efflux RND transporter periplasmic adaptor subunit</fullName>
    </submittedName>
</protein>
<keyword evidence="6" id="KW-1185">Reference proteome</keyword>
<accession>A0ABV7YTC9</accession>
<dbReference type="Proteomes" id="UP001595616">
    <property type="component" value="Unassembled WGS sequence"/>
</dbReference>
<gene>
    <name evidence="5" type="ORF">ACFOOI_01355</name>
</gene>
<evidence type="ECO:0000256" key="1">
    <source>
        <dbReference type="ARBA" id="ARBA00004196"/>
    </source>
</evidence>
<dbReference type="EMBL" id="JBHRYQ010000001">
    <property type="protein sequence ID" value="MFC3809287.1"/>
    <property type="molecule type" value="Genomic_DNA"/>
</dbReference>
<dbReference type="InterPro" id="IPR058639">
    <property type="entry name" value="BSH_YknX-like"/>
</dbReference>
<evidence type="ECO:0000259" key="3">
    <source>
        <dbReference type="Pfam" id="PF25954"/>
    </source>
</evidence>
<dbReference type="RefSeq" id="WP_379834128.1">
    <property type="nucleotide sequence ID" value="NZ_JBHRYQ010000001.1"/>
</dbReference>
<evidence type="ECO:0000259" key="4">
    <source>
        <dbReference type="Pfam" id="PF25984"/>
    </source>
</evidence>
<feature type="domain" description="CusB-like beta-barrel" evidence="3">
    <location>
        <begin position="232"/>
        <end position="296"/>
    </location>
</feature>
<comment type="caution">
    <text evidence="5">The sequence shown here is derived from an EMBL/GenBank/DDBJ whole genome shotgun (WGS) entry which is preliminary data.</text>
</comment>